<dbReference type="STRING" id="102285.A0A0R3T9Y5"/>
<dbReference type="GO" id="GO:0005452">
    <property type="term" value="F:solute:inorganic anion antiporter activity"/>
    <property type="evidence" value="ECO:0007669"/>
    <property type="project" value="InterPro"/>
</dbReference>
<dbReference type="InterPro" id="IPR011531">
    <property type="entry name" value="HCO3_transpt-like_TM_dom"/>
</dbReference>
<reference evidence="9" key="1">
    <citation type="submission" date="2017-02" db="UniProtKB">
        <authorList>
            <consortium name="WormBaseParasite"/>
        </authorList>
    </citation>
    <scope>IDENTIFICATION</scope>
</reference>
<dbReference type="Proteomes" id="UP000278807">
    <property type="component" value="Unassembled WGS sequence"/>
</dbReference>
<evidence type="ECO:0000256" key="2">
    <source>
        <dbReference type="ARBA" id="ARBA00022692"/>
    </source>
</evidence>
<dbReference type="OrthoDB" id="6277211at2759"/>
<dbReference type="GO" id="GO:0005886">
    <property type="term" value="C:plasma membrane"/>
    <property type="evidence" value="ECO:0007669"/>
    <property type="project" value="TreeGrafter"/>
</dbReference>
<evidence type="ECO:0000256" key="5">
    <source>
        <dbReference type="SAM" id="Phobius"/>
    </source>
</evidence>
<sequence length="576" mass="64151">MRKIKFKCILHIGGDDVEEEKILDADATSNEDKLIHCTLRGCKRFWPPFRELVEGLSVVAKRMPSDYTDAFRNNNVGTVLSSILLIYFVVFGPSITFGILMFVFALLAGQPLSSIGPSGPNFIIETVITLFATKMSIDYQVFRFWVGVYITVFGVLLISLNLSSIAIYTRRSLEELLSGFISIFLILKALFSMLKNIPRNIPQPGSTEDLIKASQAAVHLFLALCMFIILNFINNLKRSHFFRQKIRYWLGAFNVPLGIVVVSLVAHYLFASYPVAKLDVPPTFQADPASWVCVINFAKINNYQPSSPLTVHISALFIGCFTSLLIFTETALNSITALKPKAKKPSPFVIDHVLTVVIFPLTCCIVGWPLMSGVPVRTIANTMALVQVESHPPPGKSAEIINLVEQRVSVLIAGLLVVVSVYLGDILRLIPVAALYGMFIYLGLNGLRGLDSVNTLLALMMRRKYWGDWEFLINLPIPQLAVIVIINFTELAILVVFIFLAEFAHAGYIVLLMPLVLIFSGLLREFILPKWTWLAPCLDKYDKRCLGVQSVDILKSPDVGPSIQINKDSSVETLVF</sequence>
<name>A0A0R3T9Y5_RODNA</name>
<dbReference type="PANTHER" id="PTHR11453:SF127">
    <property type="entry name" value="SOLUTE CARRIER FAMILY 4 MEMBER 11"/>
    <property type="match status" value="1"/>
</dbReference>
<reference evidence="7 8" key="2">
    <citation type="submission" date="2018-11" db="EMBL/GenBank/DDBJ databases">
        <authorList>
            <consortium name="Pathogen Informatics"/>
        </authorList>
    </citation>
    <scope>NUCLEOTIDE SEQUENCE [LARGE SCALE GENOMIC DNA]</scope>
</reference>
<keyword evidence="2 5" id="KW-0812">Transmembrane</keyword>
<evidence type="ECO:0000313" key="9">
    <source>
        <dbReference type="WBParaSite" id="HNAJ_0000387401-mRNA-1"/>
    </source>
</evidence>
<dbReference type="GO" id="GO:0006820">
    <property type="term" value="P:monoatomic anion transport"/>
    <property type="evidence" value="ECO:0007669"/>
    <property type="project" value="InterPro"/>
</dbReference>
<keyword evidence="4 5" id="KW-0472">Membrane</keyword>
<feature type="transmembrane region" description="Helical" evidence="5">
    <location>
        <begin position="471"/>
        <end position="500"/>
    </location>
</feature>
<dbReference type="InterPro" id="IPR003020">
    <property type="entry name" value="HCO3_transpt_euk"/>
</dbReference>
<evidence type="ECO:0000256" key="4">
    <source>
        <dbReference type="ARBA" id="ARBA00023136"/>
    </source>
</evidence>
<feature type="transmembrane region" description="Helical" evidence="5">
    <location>
        <begin position="176"/>
        <end position="197"/>
    </location>
</feature>
<feature type="transmembrane region" description="Helical" evidence="5">
    <location>
        <begin position="309"/>
        <end position="327"/>
    </location>
</feature>
<feature type="transmembrane region" description="Helical" evidence="5">
    <location>
        <begin position="426"/>
        <end position="450"/>
    </location>
</feature>
<gene>
    <name evidence="7" type="ORF">HNAJ_LOCUS3873</name>
</gene>
<organism evidence="9">
    <name type="scientific">Rodentolepis nana</name>
    <name type="common">Dwarf tapeworm</name>
    <name type="synonym">Hymenolepis nana</name>
    <dbReference type="NCBI Taxonomy" id="102285"/>
    <lineage>
        <taxon>Eukaryota</taxon>
        <taxon>Metazoa</taxon>
        <taxon>Spiralia</taxon>
        <taxon>Lophotrochozoa</taxon>
        <taxon>Platyhelminthes</taxon>
        <taxon>Cestoda</taxon>
        <taxon>Eucestoda</taxon>
        <taxon>Cyclophyllidea</taxon>
        <taxon>Hymenolepididae</taxon>
        <taxon>Rodentolepis</taxon>
    </lineage>
</organism>
<evidence type="ECO:0000256" key="3">
    <source>
        <dbReference type="ARBA" id="ARBA00022989"/>
    </source>
</evidence>
<keyword evidence="3 5" id="KW-1133">Transmembrane helix</keyword>
<keyword evidence="8" id="KW-1185">Reference proteome</keyword>
<evidence type="ECO:0000313" key="7">
    <source>
        <dbReference type="EMBL" id="VDN99732.1"/>
    </source>
</evidence>
<evidence type="ECO:0000256" key="1">
    <source>
        <dbReference type="ARBA" id="ARBA00004141"/>
    </source>
</evidence>
<proteinExistence type="predicted"/>
<feature type="transmembrane region" description="Helical" evidence="5">
    <location>
        <begin position="506"/>
        <end position="523"/>
    </location>
</feature>
<feature type="transmembrane region" description="Helical" evidence="5">
    <location>
        <begin position="84"/>
        <end position="108"/>
    </location>
</feature>
<dbReference type="GO" id="GO:0050801">
    <property type="term" value="P:monoatomic ion homeostasis"/>
    <property type="evidence" value="ECO:0007669"/>
    <property type="project" value="TreeGrafter"/>
</dbReference>
<dbReference type="AlphaFoldDB" id="A0A0R3T9Y5"/>
<accession>A0A0R3T9Y5</accession>
<dbReference type="Pfam" id="PF00955">
    <property type="entry name" value="HCO3_cotransp"/>
    <property type="match status" value="2"/>
</dbReference>
<feature type="domain" description="Bicarbonate transporter-like transmembrane" evidence="6">
    <location>
        <begin position="102"/>
        <end position="199"/>
    </location>
</feature>
<dbReference type="PANTHER" id="PTHR11453">
    <property type="entry name" value="ANION EXCHANGE PROTEIN"/>
    <property type="match status" value="1"/>
</dbReference>
<feature type="transmembrane region" description="Helical" evidence="5">
    <location>
        <begin position="248"/>
        <end position="270"/>
    </location>
</feature>
<protein>
    <submittedName>
        <fullName evidence="9">HCO3_cotransp domain-containing protein</fullName>
    </submittedName>
</protein>
<dbReference type="Gene3D" id="1.10.287.570">
    <property type="entry name" value="Helical hairpin bin"/>
    <property type="match status" value="1"/>
</dbReference>
<dbReference type="EMBL" id="UZAE01002429">
    <property type="protein sequence ID" value="VDN99732.1"/>
    <property type="molecule type" value="Genomic_DNA"/>
</dbReference>
<feature type="transmembrane region" description="Helical" evidence="5">
    <location>
        <begin position="217"/>
        <end position="236"/>
    </location>
</feature>
<feature type="domain" description="Bicarbonate transporter-like transmembrane" evidence="6">
    <location>
        <begin position="218"/>
        <end position="524"/>
    </location>
</feature>
<feature type="transmembrane region" description="Helical" evidence="5">
    <location>
        <begin position="144"/>
        <end position="169"/>
    </location>
</feature>
<feature type="transmembrane region" description="Helical" evidence="5">
    <location>
        <begin position="348"/>
        <end position="368"/>
    </location>
</feature>
<comment type="subcellular location">
    <subcellularLocation>
        <location evidence="1">Membrane</location>
        <topology evidence="1">Multi-pass membrane protein</topology>
    </subcellularLocation>
</comment>
<dbReference type="WBParaSite" id="HNAJ_0000387401-mRNA-1">
    <property type="protein sequence ID" value="HNAJ_0000387401-mRNA-1"/>
    <property type="gene ID" value="HNAJ_0000387401"/>
</dbReference>
<evidence type="ECO:0000313" key="8">
    <source>
        <dbReference type="Proteomes" id="UP000278807"/>
    </source>
</evidence>
<evidence type="ECO:0000259" key="6">
    <source>
        <dbReference type="Pfam" id="PF00955"/>
    </source>
</evidence>